<dbReference type="AlphaFoldDB" id="A0A385JM93"/>
<dbReference type="CDD" id="cd16400">
    <property type="entry name" value="ParB_Srx_like_nuclease"/>
    <property type="match status" value="1"/>
</dbReference>
<evidence type="ECO:0000259" key="1">
    <source>
        <dbReference type="SMART" id="SM00470"/>
    </source>
</evidence>
<protein>
    <recommendedName>
        <fullName evidence="1">ParB-like N-terminal domain-containing protein</fullName>
    </recommendedName>
</protein>
<name>A0A385JM93_PROMI</name>
<dbReference type="Gene3D" id="3.90.1530.10">
    <property type="entry name" value="Conserved hypothetical protein from pyrococcus furiosus pfu- 392566-001, ParB domain"/>
    <property type="match status" value="1"/>
</dbReference>
<reference evidence="2" key="1">
    <citation type="journal article" date="2017" name="PLoS ONE">
        <title>Genetic diversity of the O antigens of Proteus species and the development of a suspension array for molecular serotyping.</title>
        <authorList>
            <person name="Yu X."/>
            <person name="Torzewska A."/>
            <person name="Zhang X."/>
            <person name="Yin Z."/>
            <person name="Drzewiecka D."/>
            <person name="Cao H."/>
            <person name="Liu B."/>
            <person name="Knirel Y.A."/>
            <person name="Rozalski A."/>
            <person name="Wang L."/>
        </authorList>
    </citation>
    <scope>NUCLEOTIDE SEQUENCE</scope>
    <source>
        <strain evidence="2">PrK 28/57</strain>
    </source>
</reference>
<accession>A0A385JM93</accession>
<dbReference type="InterPro" id="IPR003115">
    <property type="entry name" value="ParB_N"/>
</dbReference>
<dbReference type="RefSeq" id="WP_164526984.1">
    <property type="nucleotide sequence ID" value="NZ_CP047352.1"/>
</dbReference>
<organism evidence="2">
    <name type="scientific">Proteus mirabilis</name>
    <dbReference type="NCBI Taxonomy" id="584"/>
    <lineage>
        <taxon>Bacteria</taxon>
        <taxon>Pseudomonadati</taxon>
        <taxon>Pseudomonadota</taxon>
        <taxon>Gammaproteobacteria</taxon>
        <taxon>Enterobacterales</taxon>
        <taxon>Morganellaceae</taxon>
        <taxon>Proteus</taxon>
    </lineage>
</organism>
<dbReference type="SMART" id="SM00470">
    <property type="entry name" value="ParB"/>
    <property type="match status" value="1"/>
</dbReference>
<sequence length="129" mass="15363">MYKLELINLELIQETEEHIPDRVIWLKEKILEEGTWKVPLLLEENSLAIMDGHHRFNVAKKLGLKRIPAILLSYNSPYVSITSWREDFPVNKEIILDYIKYKKKFPLKTTRHIISPYPEEISIPINFLY</sequence>
<dbReference type="EMBL" id="KY710694">
    <property type="protein sequence ID" value="AXY99459.1"/>
    <property type="molecule type" value="Genomic_DNA"/>
</dbReference>
<feature type="domain" description="ParB-like N-terminal" evidence="1">
    <location>
        <begin position="5"/>
        <end position="85"/>
    </location>
</feature>
<proteinExistence type="predicted"/>
<dbReference type="InterPro" id="IPR036086">
    <property type="entry name" value="ParB/Sulfiredoxin_sf"/>
</dbReference>
<evidence type="ECO:0000313" key="2">
    <source>
        <dbReference type="EMBL" id="AXY99459.1"/>
    </source>
</evidence>
<dbReference type="SUPFAM" id="SSF110849">
    <property type="entry name" value="ParB/Sulfiredoxin"/>
    <property type="match status" value="1"/>
</dbReference>